<comment type="subunit">
    <text evidence="5">Homotetramer.</text>
</comment>
<dbReference type="Proteomes" id="UP000009170">
    <property type="component" value="Unassembled WGS sequence"/>
</dbReference>
<evidence type="ECO:0000259" key="14">
    <source>
        <dbReference type="Pfam" id="PF00316"/>
    </source>
</evidence>
<dbReference type="GO" id="GO:0006002">
    <property type="term" value="P:fructose 6-phosphate metabolic process"/>
    <property type="evidence" value="ECO:0007669"/>
    <property type="project" value="TreeGrafter"/>
</dbReference>
<dbReference type="Pfam" id="PF18913">
    <property type="entry name" value="FBPase_C"/>
    <property type="match status" value="1"/>
</dbReference>
<dbReference type="GO" id="GO:0006094">
    <property type="term" value="P:gluconeogenesis"/>
    <property type="evidence" value="ECO:0007669"/>
    <property type="project" value="TreeGrafter"/>
</dbReference>
<keyword evidence="9" id="KW-0460">Magnesium</keyword>
<evidence type="ECO:0000256" key="8">
    <source>
        <dbReference type="ARBA" id="ARBA00022801"/>
    </source>
</evidence>
<dbReference type="GO" id="GO:0005986">
    <property type="term" value="P:sucrose biosynthetic process"/>
    <property type="evidence" value="ECO:0007669"/>
    <property type="project" value="TreeGrafter"/>
</dbReference>
<dbReference type="AlphaFoldDB" id="A0A096PBP3"/>
<comment type="cofactor">
    <cofactor evidence="2">
        <name>Mg(2+)</name>
        <dbReference type="ChEBI" id="CHEBI:18420"/>
    </cofactor>
</comment>
<evidence type="ECO:0000256" key="10">
    <source>
        <dbReference type="ARBA" id="ARBA00023277"/>
    </source>
</evidence>
<feature type="domain" description="Fructose-1-6-bisphosphatase class I N-terminal" evidence="14">
    <location>
        <begin position="50"/>
        <end position="233"/>
    </location>
</feature>
<dbReference type="InterPro" id="IPR033391">
    <property type="entry name" value="FBPase_N"/>
</dbReference>
<dbReference type="PRINTS" id="PR00115">
    <property type="entry name" value="F16BPHPHTASE"/>
</dbReference>
<dbReference type="EC" id="3.1.3.11" evidence="6"/>
<comment type="caution">
    <text evidence="16">The sequence shown here is derived from an EMBL/GenBank/DDBJ whole genome shotgun (WGS) entry which is preliminary data.</text>
</comment>
<evidence type="ECO:0000256" key="2">
    <source>
        <dbReference type="ARBA" id="ARBA00001946"/>
    </source>
</evidence>
<evidence type="ECO:0000256" key="6">
    <source>
        <dbReference type="ARBA" id="ARBA00013093"/>
    </source>
</evidence>
<proteinExistence type="inferred from homology"/>
<dbReference type="InParanoid" id="A0A096PBP3"/>
<dbReference type="PANTHER" id="PTHR11556">
    <property type="entry name" value="FRUCTOSE-1,6-BISPHOSPHATASE-RELATED"/>
    <property type="match status" value="1"/>
</dbReference>
<keyword evidence="17" id="KW-1185">Reference proteome</keyword>
<dbReference type="SUPFAM" id="SSF56655">
    <property type="entry name" value="Carbohydrate phosphatase"/>
    <property type="match status" value="1"/>
</dbReference>
<evidence type="ECO:0000256" key="12">
    <source>
        <dbReference type="RuleBase" id="RU000508"/>
    </source>
</evidence>
<evidence type="ECO:0000256" key="13">
    <source>
        <dbReference type="SAM" id="MobiDB-lite"/>
    </source>
</evidence>
<dbReference type="InterPro" id="IPR044015">
    <property type="entry name" value="FBPase_C_dom"/>
</dbReference>
<dbReference type="PIRSF" id="PIRSF500210">
    <property type="entry name" value="FBPtase"/>
    <property type="match status" value="1"/>
</dbReference>
<dbReference type="InterPro" id="IPR028343">
    <property type="entry name" value="FBPtase"/>
</dbReference>
<dbReference type="PANTHER" id="PTHR11556:SF1">
    <property type="entry name" value="FRUCTOSE-BISPHOSPHATASE"/>
    <property type="match status" value="1"/>
</dbReference>
<evidence type="ECO:0000256" key="1">
    <source>
        <dbReference type="ARBA" id="ARBA00001273"/>
    </source>
</evidence>
<dbReference type="GO" id="GO:0005829">
    <property type="term" value="C:cytosol"/>
    <property type="evidence" value="ECO:0007669"/>
    <property type="project" value="TreeGrafter"/>
</dbReference>
<evidence type="ECO:0000256" key="11">
    <source>
        <dbReference type="ARBA" id="ARBA00032973"/>
    </source>
</evidence>
<evidence type="ECO:0000313" key="16">
    <source>
        <dbReference type="EMBL" id="CEG02024.1"/>
    </source>
</evidence>
<reference evidence="17" key="1">
    <citation type="journal article" date="2006" name="Proc. Natl. Acad. Sci. U.S.A.">
        <title>Genome analysis of the smallest free-living eukaryote Ostreococcus tauri unveils many unique features.</title>
        <authorList>
            <person name="Derelle E."/>
            <person name="Ferraz C."/>
            <person name="Rombauts S."/>
            <person name="Rouze P."/>
            <person name="Worden A.Z."/>
            <person name="Robbens S."/>
            <person name="Partensky F."/>
            <person name="Degroeve S."/>
            <person name="Echeynie S."/>
            <person name="Cooke R."/>
            <person name="Saeys Y."/>
            <person name="Wuyts J."/>
            <person name="Jabbari K."/>
            <person name="Bowler C."/>
            <person name="Panaud O."/>
            <person name="Piegu B."/>
            <person name="Ball S.G."/>
            <person name="Ral J.-P."/>
            <person name="Bouget F.-Y."/>
            <person name="Piganeau G."/>
            <person name="De Baets B."/>
            <person name="Picard A."/>
            <person name="Delseny M."/>
            <person name="Demaille J."/>
            <person name="Van de Peer Y."/>
            <person name="Moreau H."/>
        </authorList>
    </citation>
    <scope>NUCLEOTIDE SEQUENCE [LARGE SCALE GENOMIC DNA]</scope>
    <source>
        <strain evidence="17">OTTH 0595 / CCAP 157/2 / RCC745</strain>
    </source>
</reference>
<evidence type="ECO:0000256" key="7">
    <source>
        <dbReference type="ARBA" id="ARBA00022723"/>
    </source>
</evidence>
<protein>
    <recommendedName>
        <fullName evidence="6">fructose-bisphosphatase</fullName>
        <ecNumber evidence="6">3.1.3.11</ecNumber>
    </recommendedName>
    <alternativeName>
        <fullName evidence="11">D-fructose-1,6-bisphosphate 1-phosphohydrolase</fullName>
    </alternativeName>
</protein>
<evidence type="ECO:0000256" key="5">
    <source>
        <dbReference type="ARBA" id="ARBA00011881"/>
    </source>
</evidence>
<evidence type="ECO:0000256" key="3">
    <source>
        <dbReference type="ARBA" id="ARBA00005215"/>
    </source>
</evidence>
<dbReference type="GeneID" id="9837768"/>
<accession>A0A096PBP3</accession>
<feature type="region of interest" description="Disordered" evidence="13">
    <location>
        <begin position="1"/>
        <end position="29"/>
    </location>
</feature>
<keyword evidence="7" id="KW-0479">Metal-binding</keyword>
<dbReference type="HAMAP" id="MF_01855">
    <property type="entry name" value="FBPase_class1"/>
    <property type="match status" value="1"/>
</dbReference>
<comment type="catalytic activity">
    <reaction evidence="1">
        <text>beta-D-fructose 1,6-bisphosphate + H2O = beta-D-fructose 6-phosphate + phosphate</text>
        <dbReference type="Rhea" id="RHEA:11064"/>
        <dbReference type="ChEBI" id="CHEBI:15377"/>
        <dbReference type="ChEBI" id="CHEBI:32966"/>
        <dbReference type="ChEBI" id="CHEBI:43474"/>
        <dbReference type="ChEBI" id="CHEBI:57634"/>
        <dbReference type="EC" id="3.1.3.11"/>
    </reaction>
</comment>
<dbReference type="GO" id="GO:0006000">
    <property type="term" value="P:fructose metabolic process"/>
    <property type="evidence" value="ECO:0007669"/>
    <property type="project" value="TreeGrafter"/>
</dbReference>
<reference evidence="16 17" key="2">
    <citation type="journal article" date="2014" name="BMC Genomics">
        <title>An improved genome of the model marine alga Ostreococcus tauri unfolds by assessing Illumina de novo assemblies.</title>
        <authorList>
            <person name="Blanc-Mathieu R."/>
            <person name="Verhelst B."/>
            <person name="Derelle E."/>
            <person name="Rombauts S."/>
            <person name="Bouget F.Y."/>
            <person name="Carre I."/>
            <person name="Chateau A."/>
            <person name="Eyre-Walker A."/>
            <person name="Grimsley N."/>
            <person name="Moreau H."/>
            <person name="Piegu B."/>
            <person name="Rivals E."/>
            <person name="Schackwitz W."/>
            <person name="Van de Peer Y."/>
            <person name="Piganeau G."/>
        </authorList>
    </citation>
    <scope>NUCLEOTIDE SEQUENCE [LARGE SCALE GENOMIC DNA]</scope>
    <source>
        <strain evidence="17">OTTH 0595 / CCAP 157/2 / RCC745</strain>
    </source>
</reference>
<dbReference type="RefSeq" id="XP_003082905.2">
    <property type="nucleotide sequence ID" value="XM_003082857.2"/>
</dbReference>
<organism evidence="16 17">
    <name type="scientific">Ostreococcus tauri</name>
    <name type="common">Marine green alga</name>
    <dbReference type="NCBI Taxonomy" id="70448"/>
    <lineage>
        <taxon>Eukaryota</taxon>
        <taxon>Viridiplantae</taxon>
        <taxon>Chlorophyta</taxon>
        <taxon>Mamiellophyceae</taxon>
        <taxon>Mamiellales</taxon>
        <taxon>Bathycoccaceae</taxon>
        <taxon>Ostreococcus</taxon>
    </lineage>
</organism>
<evidence type="ECO:0000259" key="15">
    <source>
        <dbReference type="Pfam" id="PF18913"/>
    </source>
</evidence>
<feature type="compositionally biased region" description="Basic residues" evidence="13">
    <location>
        <begin position="15"/>
        <end position="25"/>
    </location>
</feature>
<dbReference type="KEGG" id="ota:OT_ostta14g01010"/>
<dbReference type="GO" id="GO:0042132">
    <property type="term" value="F:fructose 1,6-bisphosphate 1-phosphatase activity"/>
    <property type="evidence" value="ECO:0007669"/>
    <property type="project" value="UniProtKB-EC"/>
</dbReference>
<evidence type="ECO:0000256" key="9">
    <source>
        <dbReference type="ARBA" id="ARBA00022842"/>
    </source>
</evidence>
<dbReference type="Gene3D" id="3.40.190.80">
    <property type="match status" value="1"/>
</dbReference>
<name>A0A096PBP3_OSTTA</name>
<dbReference type="Pfam" id="PF00316">
    <property type="entry name" value="FBPase"/>
    <property type="match status" value="1"/>
</dbReference>
<dbReference type="CDD" id="cd00354">
    <property type="entry name" value="FBPase"/>
    <property type="match status" value="1"/>
</dbReference>
<dbReference type="OrthoDB" id="10256725at2759"/>
<comment type="pathway">
    <text evidence="3">Carbohydrate biosynthesis; Calvin cycle.</text>
</comment>
<dbReference type="EMBL" id="CAID01000014">
    <property type="protein sequence ID" value="CEG02024.1"/>
    <property type="molecule type" value="Genomic_DNA"/>
</dbReference>
<feature type="domain" description="Fructose-1-6-bisphosphatase class 1 C-terminal" evidence="15">
    <location>
        <begin position="244"/>
        <end position="373"/>
    </location>
</feature>
<keyword evidence="10 12" id="KW-0119">Carbohydrate metabolism</keyword>
<dbReference type="PIRSF" id="PIRSF000904">
    <property type="entry name" value="FBPtase_SBPase"/>
    <property type="match status" value="1"/>
</dbReference>
<comment type="similarity">
    <text evidence="4 12">Belongs to the FBPase class 1 family.</text>
</comment>
<dbReference type="GO" id="GO:0046872">
    <property type="term" value="F:metal ion binding"/>
    <property type="evidence" value="ECO:0007669"/>
    <property type="project" value="UniProtKB-KW"/>
</dbReference>
<dbReference type="InterPro" id="IPR000146">
    <property type="entry name" value="FBPase_class-1"/>
</dbReference>
<evidence type="ECO:0000313" key="17">
    <source>
        <dbReference type="Proteomes" id="UP000009170"/>
    </source>
</evidence>
<keyword evidence="8 12" id="KW-0378">Hydrolase</keyword>
<sequence>MRAHAPARARPGTTTRRRRWPRARTRGGTARAALGDSLSAWLASASARGDVDGDLAIALNSVAVACKRVRALVARAPLQGNTGAAGGSNASGDEQKKLDVLANDVFVDALRACGRCSTIVTEEEEVPIACERSANGYVVTFDPIDGSSNIDACVATGSIFGVYAPGACEVDANDSPEDTLKKCVTNSLRSGESLVAAGYCMYSSSAVFVLTIGDGVYQFDYDVNCGEFLMSKERMMIPDGDNMQRIYSGNNGNVDLWAPELKAYVTHLQNGGSDGGKPWSYRYVGALVADFHRTLCYGGIWLYPPDAKAKEGKARLLYEIAPCSMIVEQAGGMSMRGAKADERVLNVVPEHIHQKSPMFIGSSAAVKDLQAFLKK</sequence>
<gene>
    <name evidence="16" type="ORF">OT_ostta14g01010</name>
</gene>
<evidence type="ECO:0000256" key="4">
    <source>
        <dbReference type="ARBA" id="ARBA00010941"/>
    </source>
</evidence>
<dbReference type="STRING" id="70448.A0A096PBP3"/>
<dbReference type="Gene3D" id="3.30.540.10">
    <property type="entry name" value="Fructose-1,6-Bisphosphatase, subunit A, domain 1"/>
    <property type="match status" value="1"/>
</dbReference>
<dbReference type="GO" id="GO:0030388">
    <property type="term" value="P:fructose 1,6-bisphosphate metabolic process"/>
    <property type="evidence" value="ECO:0007669"/>
    <property type="project" value="TreeGrafter"/>
</dbReference>